<keyword evidence="3" id="KW-0695">RNA-directed DNA polymerase</keyword>
<keyword evidence="3" id="KW-0808">Transferase</keyword>
<keyword evidence="3" id="KW-0548">Nucleotidyltransferase</keyword>
<dbReference type="AlphaFoldDB" id="A0A3S0SLX0"/>
<protein>
    <submittedName>
        <fullName evidence="3">Reverse transcriptase/maturase</fullName>
    </submittedName>
</protein>
<evidence type="ECO:0000259" key="2">
    <source>
        <dbReference type="Pfam" id="PF00078"/>
    </source>
</evidence>
<evidence type="ECO:0000256" key="1">
    <source>
        <dbReference type="ARBA" id="ARBA00034120"/>
    </source>
</evidence>
<dbReference type="Pfam" id="PF00078">
    <property type="entry name" value="RVT_1"/>
    <property type="match status" value="1"/>
</dbReference>
<evidence type="ECO:0000313" key="4">
    <source>
        <dbReference type="Proteomes" id="UP000278823"/>
    </source>
</evidence>
<comment type="similarity">
    <text evidence="1">Belongs to the bacterial reverse transcriptase family.</text>
</comment>
<accession>A0A3S0SLX0</accession>
<organism evidence="3 4">
    <name type="scientific">Rhizobium vallis</name>
    <dbReference type="NCBI Taxonomy" id="634290"/>
    <lineage>
        <taxon>Bacteria</taxon>
        <taxon>Pseudomonadati</taxon>
        <taxon>Pseudomonadota</taxon>
        <taxon>Alphaproteobacteria</taxon>
        <taxon>Hyphomicrobiales</taxon>
        <taxon>Rhizobiaceae</taxon>
        <taxon>Rhizobium/Agrobacterium group</taxon>
        <taxon>Rhizobium</taxon>
    </lineage>
</organism>
<dbReference type="EMBL" id="RJTH01000021">
    <property type="protein sequence ID" value="RUM19270.1"/>
    <property type="molecule type" value="Genomic_DNA"/>
</dbReference>
<dbReference type="PANTHER" id="PTHR34047">
    <property type="entry name" value="NUCLEAR INTRON MATURASE 1, MITOCHONDRIAL-RELATED"/>
    <property type="match status" value="1"/>
</dbReference>
<keyword evidence="4" id="KW-1185">Reference proteome</keyword>
<dbReference type="SUPFAM" id="SSF56672">
    <property type="entry name" value="DNA/RNA polymerases"/>
    <property type="match status" value="1"/>
</dbReference>
<dbReference type="InterPro" id="IPR000477">
    <property type="entry name" value="RT_dom"/>
</dbReference>
<dbReference type="GO" id="GO:0003964">
    <property type="term" value="F:RNA-directed DNA polymerase activity"/>
    <property type="evidence" value="ECO:0007669"/>
    <property type="project" value="UniProtKB-KW"/>
</dbReference>
<dbReference type="CDD" id="cd01651">
    <property type="entry name" value="RT_G2_intron"/>
    <property type="match status" value="1"/>
</dbReference>
<name>A0A3S0SLX0_9HYPH</name>
<comment type="caution">
    <text evidence="3">The sequence shown here is derived from an EMBL/GenBank/DDBJ whole genome shotgun (WGS) entry which is preliminary data.</text>
</comment>
<reference evidence="4" key="1">
    <citation type="submission" date="2018-11" db="EMBL/GenBank/DDBJ databases">
        <title>Rhizobium chutanense sp. nov., isolated from root nodules of Phaseolus vulgaris in China.</title>
        <authorList>
            <person name="Huo Y."/>
        </authorList>
    </citation>
    <scope>NUCLEOTIDE SEQUENCE [LARGE SCALE GENOMIC DNA]</scope>
    <source>
        <strain evidence="4">CCBAU 65647</strain>
    </source>
</reference>
<dbReference type="OrthoDB" id="9793236at2"/>
<dbReference type="PANTHER" id="PTHR34047:SF3">
    <property type="entry name" value="BLR2052 PROTEIN"/>
    <property type="match status" value="1"/>
</dbReference>
<sequence>MPKKTGGERVLGVPTVSDRIAQMVVKQMIEPDLGPLFLRDSYGYRPMKSALDAVGVTRQRCWKYDWVLEFDIKGLFDNLPHDLFHRNPILSSNARCVIALDEKPF</sequence>
<dbReference type="InterPro" id="IPR051083">
    <property type="entry name" value="GrpII_Intron_Splice-Mob/Def"/>
</dbReference>
<feature type="domain" description="Reverse transcriptase" evidence="2">
    <location>
        <begin position="2"/>
        <end position="82"/>
    </location>
</feature>
<proteinExistence type="inferred from homology"/>
<dbReference type="Proteomes" id="UP000278823">
    <property type="component" value="Unassembled WGS sequence"/>
</dbReference>
<gene>
    <name evidence="3" type="ORF">EFQ99_31980</name>
</gene>
<evidence type="ECO:0000313" key="3">
    <source>
        <dbReference type="EMBL" id="RUM19270.1"/>
    </source>
</evidence>
<dbReference type="InterPro" id="IPR043502">
    <property type="entry name" value="DNA/RNA_pol_sf"/>
</dbReference>